<proteinExistence type="predicted"/>
<evidence type="ECO:0000313" key="2">
    <source>
        <dbReference type="Proteomes" id="UP000494216"/>
    </source>
</evidence>
<organism evidence="1 2">
    <name type="scientific">Candidatus Methylobacter favarea</name>
    <dbReference type="NCBI Taxonomy" id="2707345"/>
    <lineage>
        <taxon>Bacteria</taxon>
        <taxon>Pseudomonadati</taxon>
        <taxon>Pseudomonadota</taxon>
        <taxon>Gammaproteobacteria</taxon>
        <taxon>Methylococcales</taxon>
        <taxon>Methylococcaceae</taxon>
        <taxon>Methylobacter</taxon>
    </lineage>
</organism>
<dbReference type="AlphaFoldDB" id="A0A8S0WGF6"/>
<evidence type="ECO:0000313" key="1">
    <source>
        <dbReference type="EMBL" id="CAA9888530.1"/>
    </source>
</evidence>
<dbReference type="RefSeq" id="WP_174624206.1">
    <property type="nucleotide sequence ID" value="NZ_CADCXN010000001.1"/>
</dbReference>
<accession>A0A8S0WGF6</accession>
<comment type="caution">
    <text evidence="1">The sequence shown here is derived from an EMBL/GenBank/DDBJ whole genome shotgun (WGS) entry which is preliminary data.</text>
</comment>
<protein>
    <submittedName>
        <fullName evidence="1">Methylated-DNA-(Protein)-cysteine S-methyltransferase</fullName>
    </submittedName>
</protein>
<sequence length="56" mass="6509">MQHSEVIGAQEHHLLQQLNQYWLHKDKTITINLLEQGVVTEIPFGPNFVKFPLAKQ</sequence>
<dbReference type="Proteomes" id="UP000494216">
    <property type="component" value="Unassembled WGS sequence"/>
</dbReference>
<dbReference type="EMBL" id="CADCXN010000001">
    <property type="protein sequence ID" value="CAA9888530.1"/>
    <property type="molecule type" value="Genomic_DNA"/>
</dbReference>
<keyword evidence="2" id="KW-1185">Reference proteome</keyword>
<gene>
    <name evidence="1" type="ORF">METHB2_10009</name>
</gene>
<reference evidence="1 2" key="1">
    <citation type="submission" date="2020-02" db="EMBL/GenBank/DDBJ databases">
        <authorList>
            <person name="Hogendoorn C."/>
        </authorList>
    </citation>
    <scope>NUCLEOTIDE SEQUENCE [LARGE SCALE GENOMIC DNA]</scope>
    <source>
        <strain evidence="1">METHB21</strain>
    </source>
</reference>
<name>A0A8S0WGF6_9GAMM</name>